<evidence type="ECO:0000256" key="7">
    <source>
        <dbReference type="RuleBase" id="RU367032"/>
    </source>
</evidence>
<dbReference type="InterPro" id="IPR036388">
    <property type="entry name" value="WH-like_DNA-bd_sf"/>
</dbReference>
<dbReference type="Pfam" id="PF04695">
    <property type="entry name" value="Pex14_N"/>
    <property type="match status" value="1"/>
</dbReference>
<keyword evidence="7" id="KW-0653">Protein transport</keyword>
<keyword evidence="2" id="KW-0811">Translocation</keyword>
<comment type="caution">
    <text evidence="10">The sequence shown here is derived from an EMBL/GenBank/DDBJ whole genome shotgun (WGS) entry which is preliminary data.</text>
</comment>
<dbReference type="AlphaFoldDB" id="A0A9P7SJT3"/>
<evidence type="ECO:0000256" key="5">
    <source>
        <dbReference type="ARBA" id="ARBA00029691"/>
    </source>
</evidence>
<accession>A0A9P7SJT3</accession>
<reference evidence="10 11" key="1">
    <citation type="journal article" date="2020" name="bioRxiv">
        <title>Whole genome comparisons of ergot fungi reveals the divergence and evolution of species within the genus Claviceps are the result of varying mechanisms driving genome evolution and host range expansion.</title>
        <authorList>
            <person name="Wyka S.A."/>
            <person name="Mondo S.J."/>
            <person name="Liu M."/>
            <person name="Dettman J."/>
            <person name="Nalam V."/>
            <person name="Broders K.D."/>
        </authorList>
    </citation>
    <scope>NUCLEOTIDE SEQUENCE [LARGE SCALE GENOMIC DNA]</scope>
    <source>
        <strain evidence="10 11">CCC 1485</strain>
    </source>
</reference>
<feature type="region of interest" description="Disordered" evidence="8">
    <location>
        <begin position="281"/>
        <end position="307"/>
    </location>
</feature>
<evidence type="ECO:0000256" key="2">
    <source>
        <dbReference type="ARBA" id="ARBA00023010"/>
    </source>
</evidence>
<comment type="subcellular location">
    <subcellularLocation>
        <location evidence="6 7">Peroxisome membrane</location>
    </subcellularLocation>
</comment>
<dbReference type="PANTHER" id="PTHR23058:SF5">
    <property type="entry name" value="PEROXISOMAL MEMBRANE PROTEIN PEX14"/>
    <property type="match status" value="1"/>
</dbReference>
<keyword evidence="7" id="KW-0472">Membrane</keyword>
<feature type="domain" description="Peroxisome membrane anchor protein Pex14p N-terminal" evidence="9">
    <location>
        <begin position="104"/>
        <end position="145"/>
    </location>
</feature>
<dbReference type="GO" id="GO:1990429">
    <property type="term" value="C:peroxisomal importomer complex"/>
    <property type="evidence" value="ECO:0007669"/>
    <property type="project" value="TreeGrafter"/>
</dbReference>
<keyword evidence="11" id="KW-1185">Reference proteome</keyword>
<dbReference type="PANTHER" id="PTHR23058">
    <property type="entry name" value="PEROXISOMAL MEMBRANE PROTEIN PEX14"/>
    <property type="match status" value="1"/>
</dbReference>
<dbReference type="GO" id="GO:0005102">
    <property type="term" value="F:signaling receptor binding"/>
    <property type="evidence" value="ECO:0007669"/>
    <property type="project" value="TreeGrafter"/>
</dbReference>
<dbReference type="EMBL" id="SRPO01000043">
    <property type="protein sequence ID" value="KAG5945692.1"/>
    <property type="molecule type" value="Genomic_DNA"/>
</dbReference>
<sequence>MSHQDPLFGIREQPLAVFEPQAPCLSPSQLDVLGPRHLGQLRQSCSRVSFLSTSTNSPPASIAHLSRSLPVMSEAKDKPGSAPVSPPRVRDDADQPGRQDSPPDQIEVARRFLQEAHVKASSRTKKTEFLQSKGLRDSDIEKLLEQEAEHSTDAASPQQEEKTPGSDTTEPSASADQQPPQEQEQPQHQASVLHDRLPIVTYPEFLIQPDRPPPLVTKDGILSTLYGFAGLSTLLYGTSKFLIAPMVETTTDARSQLYHATTQKLDSLVAQLEKTVSVIPSTAMARSSSSQHDDAPEGSSDEEDPTEMFHRDIGTQTSSVLEKAAPAAAAEGRSLSSPVRSATDGQADRLTGLTKSLAVLRDQLRAQIEGFQDVKTVLDVFRDSLDGMAYGSGTFVGGYDIYGSTKKKEPEDEIRKVRDNIRRLKGLLLSTRTFPVSAMNT</sequence>
<keyword evidence="7" id="KW-0813">Transport</keyword>
<dbReference type="GO" id="GO:0005778">
    <property type="term" value="C:peroxisomal membrane"/>
    <property type="evidence" value="ECO:0007669"/>
    <property type="project" value="UniProtKB-SubCell"/>
</dbReference>
<evidence type="ECO:0000256" key="1">
    <source>
        <dbReference type="ARBA" id="ARBA00005443"/>
    </source>
</evidence>
<dbReference type="InterPro" id="IPR006785">
    <property type="entry name" value="Pex14_N"/>
</dbReference>
<feature type="compositionally biased region" description="Polar residues" evidence="8">
    <location>
        <begin position="334"/>
        <end position="344"/>
    </location>
</feature>
<evidence type="ECO:0000256" key="6">
    <source>
        <dbReference type="ARBA" id="ARBA00046271"/>
    </source>
</evidence>
<feature type="region of interest" description="Disordered" evidence="8">
    <location>
        <begin position="146"/>
        <end position="190"/>
    </location>
</feature>
<feature type="compositionally biased region" description="Polar residues" evidence="8">
    <location>
        <begin position="281"/>
        <end position="290"/>
    </location>
</feature>
<evidence type="ECO:0000259" key="9">
    <source>
        <dbReference type="Pfam" id="PF04695"/>
    </source>
</evidence>
<dbReference type="OrthoDB" id="441517at2759"/>
<comment type="function">
    <text evidence="7">Component of the PEX13-PEX14 docking complex, a translocon channel that specifically mediates the import of peroxisomal cargo proteins bound to PEX5 receptor. The PEX13-PEX14 docking complex forms a large import pore which can be opened to a diameter of about 9 nm. Mechanistically, PEX5 receptor along with cargo proteins associates with the PEX14 subunit of the PEX13-PEX14 docking complex in the cytosol, leading to the insertion of the receptor into the organelle membrane with the concomitant translocation of the cargo into the peroxisome matrix.</text>
</comment>
<evidence type="ECO:0000256" key="4">
    <source>
        <dbReference type="ARBA" id="ARBA00029502"/>
    </source>
</evidence>
<comment type="similarity">
    <text evidence="1 7">Belongs to the peroxin-14 family.</text>
</comment>
<dbReference type="Proteomes" id="UP000706124">
    <property type="component" value="Unassembled WGS sequence"/>
</dbReference>
<protein>
    <recommendedName>
        <fullName evidence="4 7">Peroxisomal membrane protein PEX14</fullName>
    </recommendedName>
    <alternativeName>
        <fullName evidence="5 7">Peroxin-14</fullName>
    </alternativeName>
</protein>
<dbReference type="GO" id="GO:0016560">
    <property type="term" value="P:protein import into peroxisome matrix, docking"/>
    <property type="evidence" value="ECO:0007669"/>
    <property type="project" value="UniProtKB-UniRule"/>
</dbReference>
<dbReference type="Gene3D" id="1.10.10.10">
    <property type="entry name" value="Winged helix-like DNA-binding domain superfamily/Winged helix DNA-binding domain"/>
    <property type="match status" value="1"/>
</dbReference>
<evidence type="ECO:0000256" key="3">
    <source>
        <dbReference type="ARBA" id="ARBA00023140"/>
    </source>
</evidence>
<feature type="compositionally biased region" description="Basic and acidic residues" evidence="8">
    <location>
        <begin position="88"/>
        <end position="97"/>
    </location>
</feature>
<evidence type="ECO:0000256" key="8">
    <source>
        <dbReference type="SAM" id="MobiDB-lite"/>
    </source>
</evidence>
<organism evidence="10 11">
    <name type="scientific">Claviceps pazoutovae</name>
    <dbReference type="NCBI Taxonomy" id="1649127"/>
    <lineage>
        <taxon>Eukaryota</taxon>
        <taxon>Fungi</taxon>
        <taxon>Dikarya</taxon>
        <taxon>Ascomycota</taxon>
        <taxon>Pezizomycotina</taxon>
        <taxon>Sordariomycetes</taxon>
        <taxon>Hypocreomycetidae</taxon>
        <taxon>Hypocreales</taxon>
        <taxon>Clavicipitaceae</taxon>
        <taxon>Claviceps</taxon>
    </lineage>
</organism>
<feature type="region of interest" description="Disordered" evidence="8">
    <location>
        <begin position="320"/>
        <end position="344"/>
    </location>
</feature>
<feature type="region of interest" description="Disordered" evidence="8">
    <location>
        <begin position="72"/>
        <end position="104"/>
    </location>
</feature>
<dbReference type="InterPro" id="IPR025655">
    <property type="entry name" value="PEX14"/>
</dbReference>
<evidence type="ECO:0000313" key="11">
    <source>
        <dbReference type="Proteomes" id="UP000706124"/>
    </source>
</evidence>
<gene>
    <name evidence="10" type="ORF">E4U60_005062</name>
</gene>
<name>A0A9P7SJT3_9HYPO</name>
<feature type="compositionally biased region" description="Low complexity" evidence="8">
    <location>
        <begin position="170"/>
        <end position="190"/>
    </location>
</feature>
<keyword evidence="3 7" id="KW-0576">Peroxisome</keyword>
<proteinExistence type="inferred from homology"/>
<evidence type="ECO:0000313" key="10">
    <source>
        <dbReference type="EMBL" id="KAG5945692.1"/>
    </source>
</evidence>